<dbReference type="STRING" id="1450539.A0A318Z9J0"/>
<proteinExistence type="predicted"/>
<evidence type="ECO:0000313" key="2">
    <source>
        <dbReference type="EMBL" id="PYH40210.1"/>
    </source>
</evidence>
<evidence type="ECO:0000256" key="1">
    <source>
        <dbReference type="SAM" id="Phobius"/>
    </source>
</evidence>
<feature type="non-terminal residue" evidence="2">
    <location>
        <position position="1"/>
    </location>
</feature>
<reference evidence="2 3" key="1">
    <citation type="submission" date="2016-12" db="EMBL/GenBank/DDBJ databases">
        <title>The genomes of Aspergillus section Nigri reveals drivers in fungal speciation.</title>
        <authorList>
            <consortium name="DOE Joint Genome Institute"/>
            <person name="Vesth T.C."/>
            <person name="Nybo J."/>
            <person name="Theobald S."/>
            <person name="Brandl J."/>
            <person name="Frisvad J.C."/>
            <person name="Nielsen K.F."/>
            <person name="Lyhne E.K."/>
            <person name="Kogle M.E."/>
            <person name="Kuo A."/>
            <person name="Riley R."/>
            <person name="Clum A."/>
            <person name="Nolan M."/>
            <person name="Lipzen A."/>
            <person name="Salamov A."/>
            <person name="Henrissat B."/>
            <person name="Wiebenga A."/>
            <person name="De Vries R.P."/>
            <person name="Grigoriev I.V."/>
            <person name="Mortensen U.H."/>
            <person name="Andersen M.R."/>
            <person name="Baker S.E."/>
        </authorList>
    </citation>
    <scope>NUCLEOTIDE SEQUENCE [LARGE SCALE GENOMIC DNA]</scope>
    <source>
        <strain evidence="2 3">JOP 1030-1</strain>
    </source>
</reference>
<keyword evidence="3" id="KW-1185">Reference proteome</keyword>
<evidence type="ECO:0000313" key="3">
    <source>
        <dbReference type="Proteomes" id="UP000248349"/>
    </source>
</evidence>
<dbReference type="OrthoDB" id="5599237at2759"/>
<organism evidence="2 3">
    <name type="scientific">Aspergillus saccharolyticus JOP 1030-1</name>
    <dbReference type="NCBI Taxonomy" id="1450539"/>
    <lineage>
        <taxon>Eukaryota</taxon>
        <taxon>Fungi</taxon>
        <taxon>Dikarya</taxon>
        <taxon>Ascomycota</taxon>
        <taxon>Pezizomycotina</taxon>
        <taxon>Eurotiomycetes</taxon>
        <taxon>Eurotiomycetidae</taxon>
        <taxon>Eurotiales</taxon>
        <taxon>Aspergillaceae</taxon>
        <taxon>Aspergillus</taxon>
        <taxon>Aspergillus subgen. Circumdati</taxon>
    </lineage>
</organism>
<keyword evidence="1" id="KW-0812">Transmembrane</keyword>
<sequence length="87" mass="9970">ELEKWGHPSQWSTTSFLTATTLTYAIIAGNTAAAGTRFALQLFLVKGYRLYSFRSRDLKEPFISIYCHYLPISGLSTLRAYCLPWMR</sequence>
<accession>A0A318Z9J0</accession>
<dbReference type="AlphaFoldDB" id="A0A318Z9J0"/>
<gene>
    <name evidence="2" type="ORF">BP01DRAFT_410925</name>
</gene>
<keyword evidence="1" id="KW-0472">Membrane</keyword>
<protein>
    <submittedName>
        <fullName evidence="2">Uncharacterized protein</fullName>
    </submittedName>
</protein>
<dbReference type="EMBL" id="KZ821294">
    <property type="protein sequence ID" value="PYH40210.1"/>
    <property type="molecule type" value="Genomic_DNA"/>
</dbReference>
<dbReference type="Proteomes" id="UP000248349">
    <property type="component" value="Unassembled WGS sequence"/>
</dbReference>
<keyword evidence="1" id="KW-1133">Transmembrane helix</keyword>
<feature type="transmembrane region" description="Helical" evidence="1">
    <location>
        <begin position="22"/>
        <end position="45"/>
    </location>
</feature>
<name>A0A318Z9J0_9EURO</name>